<dbReference type="RefSeq" id="WP_069307082.1">
    <property type="nucleotide sequence ID" value="NZ_MCRJ01000058.1"/>
</dbReference>
<organism evidence="1 2">
    <name type="scientific">Methylobrevis pamukkalensis</name>
    <dbReference type="NCBI Taxonomy" id="1439726"/>
    <lineage>
        <taxon>Bacteria</taxon>
        <taxon>Pseudomonadati</taxon>
        <taxon>Pseudomonadota</taxon>
        <taxon>Alphaproteobacteria</taxon>
        <taxon>Hyphomicrobiales</taxon>
        <taxon>Pleomorphomonadaceae</taxon>
        <taxon>Methylobrevis</taxon>
    </lineage>
</organism>
<protein>
    <submittedName>
        <fullName evidence="1">Uncharacterized protein</fullName>
    </submittedName>
</protein>
<proteinExistence type="predicted"/>
<dbReference type="AlphaFoldDB" id="A0A1E3H239"/>
<reference evidence="1 2" key="1">
    <citation type="submission" date="2016-07" db="EMBL/GenBank/DDBJ databases">
        <title>Draft Genome Sequence of Methylobrevis pamukkalensis PK2.</title>
        <authorList>
            <person name="Vasilenko O.V."/>
            <person name="Doronina N.V."/>
            <person name="Shmareva M.N."/>
            <person name="Tarlachkov S.V."/>
            <person name="Mustakhimov I."/>
            <person name="Trotsenko Y.A."/>
        </authorList>
    </citation>
    <scope>NUCLEOTIDE SEQUENCE [LARGE SCALE GENOMIC DNA]</scope>
    <source>
        <strain evidence="1 2">PK2</strain>
    </source>
</reference>
<keyword evidence="2" id="KW-1185">Reference proteome</keyword>
<sequence length="113" mass="12666">MWWARWWWLSRLGAKDAAGNRHRGPQIAAAMVDSARRNLAVGETETEAARLEAVAVGFVYVLVGSNEFGAWKAHWRHRGIDLPKPDHADRIFMPSLWPPDEGGEVMEFAGLEG</sequence>
<dbReference type="Proteomes" id="UP000094622">
    <property type="component" value="Unassembled WGS sequence"/>
</dbReference>
<comment type="caution">
    <text evidence="1">The sequence shown here is derived from an EMBL/GenBank/DDBJ whole genome shotgun (WGS) entry which is preliminary data.</text>
</comment>
<name>A0A1E3H239_9HYPH</name>
<gene>
    <name evidence="1" type="ORF">A6302_02479</name>
</gene>
<evidence type="ECO:0000313" key="2">
    <source>
        <dbReference type="Proteomes" id="UP000094622"/>
    </source>
</evidence>
<dbReference type="EMBL" id="MCRJ01000058">
    <property type="protein sequence ID" value="ODN70205.1"/>
    <property type="molecule type" value="Genomic_DNA"/>
</dbReference>
<accession>A0A1E3H239</accession>
<evidence type="ECO:0000313" key="1">
    <source>
        <dbReference type="EMBL" id="ODN70205.1"/>
    </source>
</evidence>
<dbReference type="OrthoDB" id="7864318at2"/>